<feature type="chain" id="PRO_5045414565" evidence="2">
    <location>
        <begin position="22"/>
        <end position="323"/>
    </location>
</feature>
<dbReference type="EMBL" id="JBEPSH010000005">
    <property type="protein sequence ID" value="MET4577481.1"/>
    <property type="molecule type" value="Genomic_DNA"/>
</dbReference>
<dbReference type="InterPro" id="IPR042100">
    <property type="entry name" value="Bug_dom1"/>
</dbReference>
<dbReference type="Gene3D" id="3.40.190.10">
    <property type="entry name" value="Periplasmic binding protein-like II"/>
    <property type="match status" value="1"/>
</dbReference>
<comment type="similarity">
    <text evidence="1">Belongs to the UPF0065 (bug) family.</text>
</comment>
<sequence length="323" mass="34726">MKLWIKLAAALLSGACTVASAQNFPNRPVRIILAITPGSVADAIARFMSQDLTARLGQPVVVENRAGGGGAVAAEACKQAPADGHTLCMLHVSTFSLNPFTMQRLSYDPFKDFKPVTRMFFINEALVVSPAVAARSVEELRKLLVANSGKFSYATLQLPGADYFQAGLSEQWGAQVIAIPFKGGGEVVTALLSDQVNIGYAGAGNFAEHVKAGKIRMLAVNAGSRLKEFPNVPTFGEAGIKPFKIKAWWGMFAPAGTPEEIVNRVNTELSRSLADAKVRQYVEERFMESAVTANPAEFASFVRQDYERGGALVEEIKRAAGNK</sequence>
<keyword evidence="3" id="KW-0675">Receptor</keyword>
<dbReference type="Proteomes" id="UP001549320">
    <property type="component" value="Unassembled WGS sequence"/>
</dbReference>
<name>A0ABV2Q8V8_9BURK</name>
<dbReference type="Gene3D" id="3.40.190.150">
    <property type="entry name" value="Bordetella uptake gene, domain 1"/>
    <property type="match status" value="1"/>
</dbReference>
<keyword evidence="2" id="KW-0732">Signal</keyword>
<keyword evidence="4" id="KW-1185">Reference proteome</keyword>
<evidence type="ECO:0000256" key="2">
    <source>
        <dbReference type="SAM" id="SignalP"/>
    </source>
</evidence>
<accession>A0ABV2Q8V8</accession>
<evidence type="ECO:0000256" key="1">
    <source>
        <dbReference type="ARBA" id="ARBA00006987"/>
    </source>
</evidence>
<protein>
    <submittedName>
        <fullName evidence="3">Tripartite-type tricarboxylate transporter receptor subunit TctC</fullName>
    </submittedName>
</protein>
<dbReference type="SUPFAM" id="SSF53850">
    <property type="entry name" value="Periplasmic binding protein-like II"/>
    <property type="match status" value="1"/>
</dbReference>
<dbReference type="InterPro" id="IPR005064">
    <property type="entry name" value="BUG"/>
</dbReference>
<dbReference type="PANTHER" id="PTHR42928">
    <property type="entry name" value="TRICARBOXYLATE-BINDING PROTEIN"/>
    <property type="match status" value="1"/>
</dbReference>
<evidence type="ECO:0000313" key="3">
    <source>
        <dbReference type="EMBL" id="MET4577481.1"/>
    </source>
</evidence>
<gene>
    <name evidence="3" type="ORF">ABIE13_002592</name>
</gene>
<comment type="caution">
    <text evidence="3">The sequence shown here is derived from an EMBL/GenBank/DDBJ whole genome shotgun (WGS) entry which is preliminary data.</text>
</comment>
<dbReference type="RefSeq" id="WP_354443910.1">
    <property type="nucleotide sequence ID" value="NZ_JBEPSH010000005.1"/>
</dbReference>
<organism evidence="3 4">
    <name type="scientific">Ottowia thiooxydans</name>
    <dbReference type="NCBI Taxonomy" id="219182"/>
    <lineage>
        <taxon>Bacteria</taxon>
        <taxon>Pseudomonadati</taxon>
        <taxon>Pseudomonadota</taxon>
        <taxon>Betaproteobacteria</taxon>
        <taxon>Burkholderiales</taxon>
        <taxon>Comamonadaceae</taxon>
        <taxon>Ottowia</taxon>
    </lineage>
</organism>
<proteinExistence type="inferred from homology"/>
<evidence type="ECO:0000313" key="4">
    <source>
        <dbReference type="Proteomes" id="UP001549320"/>
    </source>
</evidence>
<dbReference type="PANTHER" id="PTHR42928:SF5">
    <property type="entry name" value="BLR1237 PROTEIN"/>
    <property type="match status" value="1"/>
</dbReference>
<dbReference type="CDD" id="cd07012">
    <property type="entry name" value="PBP2_Bug_TTT"/>
    <property type="match status" value="1"/>
</dbReference>
<dbReference type="Pfam" id="PF03401">
    <property type="entry name" value="TctC"/>
    <property type="match status" value="1"/>
</dbReference>
<feature type="signal peptide" evidence="2">
    <location>
        <begin position="1"/>
        <end position="21"/>
    </location>
</feature>
<dbReference type="PIRSF" id="PIRSF017082">
    <property type="entry name" value="YflP"/>
    <property type="match status" value="1"/>
</dbReference>
<reference evidence="3 4" key="1">
    <citation type="submission" date="2024-06" db="EMBL/GenBank/DDBJ databases">
        <title>Sorghum-associated microbial communities from plants grown in Nebraska, USA.</title>
        <authorList>
            <person name="Schachtman D."/>
        </authorList>
    </citation>
    <scope>NUCLEOTIDE SEQUENCE [LARGE SCALE GENOMIC DNA]</scope>
    <source>
        <strain evidence="3 4">2709</strain>
    </source>
</reference>